<keyword evidence="3" id="KW-1185">Reference proteome</keyword>
<keyword evidence="1" id="KW-1133">Transmembrane helix</keyword>
<dbReference type="EMBL" id="JBHLUB010000023">
    <property type="protein sequence ID" value="MFC0581674.1"/>
    <property type="molecule type" value="Genomic_DNA"/>
</dbReference>
<keyword evidence="1" id="KW-0812">Transmembrane</keyword>
<dbReference type="RefSeq" id="WP_377458363.1">
    <property type="nucleotide sequence ID" value="NZ_JBHLUB010000023.1"/>
</dbReference>
<proteinExistence type="predicted"/>
<feature type="transmembrane region" description="Helical" evidence="1">
    <location>
        <begin position="129"/>
        <end position="151"/>
    </location>
</feature>
<comment type="caution">
    <text evidence="2">The sequence shown here is derived from an EMBL/GenBank/DDBJ whole genome shotgun (WGS) entry which is preliminary data.</text>
</comment>
<sequence>MGILVSAAWIALTLAYVGNFIARLDLSWLEGDTSRTCHFLNMGILLFPFPAIPIIFVQEFGGSLFRALAFYVPLALLAVDIATRFRPDLLAAWLIGTEEKIGLTPLFLKADRLKVRAIKRWRRPWQKYYYRWLTIGPLVGLVAFGLEWLIVYSPFSAWW</sequence>
<keyword evidence="1" id="KW-0472">Membrane</keyword>
<feature type="transmembrane region" description="Helical" evidence="1">
    <location>
        <begin position="39"/>
        <end position="57"/>
    </location>
</feature>
<accession>A0ABV6P981</accession>
<reference evidence="2 3" key="1">
    <citation type="submission" date="2024-09" db="EMBL/GenBank/DDBJ databases">
        <authorList>
            <person name="Sun Q."/>
            <person name="Mori K."/>
        </authorList>
    </citation>
    <scope>NUCLEOTIDE SEQUENCE [LARGE SCALE GENOMIC DNA]</scope>
    <source>
        <strain evidence="2 3">NCAIM B.02604</strain>
    </source>
</reference>
<evidence type="ECO:0000256" key="1">
    <source>
        <dbReference type="SAM" id="Phobius"/>
    </source>
</evidence>
<gene>
    <name evidence="2" type="ORF">ACFFFR_04655</name>
</gene>
<evidence type="ECO:0000313" key="2">
    <source>
        <dbReference type="EMBL" id="MFC0581674.1"/>
    </source>
</evidence>
<feature type="transmembrane region" description="Helical" evidence="1">
    <location>
        <begin position="89"/>
        <end position="108"/>
    </location>
</feature>
<protein>
    <submittedName>
        <fullName evidence="2">Uncharacterized protein</fullName>
    </submittedName>
</protein>
<organism evidence="2 3">
    <name type="scientific">Micrococcoides hystricis</name>
    <dbReference type="NCBI Taxonomy" id="1572761"/>
    <lineage>
        <taxon>Bacteria</taxon>
        <taxon>Bacillati</taxon>
        <taxon>Actinomycetota</taxon>
        <taxon>Actinomycetes</taxon>
        <taxon>Micrococcales</taxon>
        <taxon>Micrococcaceae</taxon>
        <taxon>Micrococcoides</taxon>
    </lineage>
</organism>
<name>A0ABV6P981_9MICC</name>
<feature type="transmembrane region" description="Helical" evidence="1">
    <location>
        <begin position="64"/>
        <end position="83"/>
    </location>
</feature>
<evidence type="ECO:0000313" key="3">
    <source>
        <dbReference type="Proteomes" id="UP001589862"/>
    </source>
</evidence>
<dbReference type="Proteomes" id="UP001589862">
    <property type="component" value="Unassembled WGS sequence"/>
</dbReference>